<dbReference type="InterPro" id="IPR013870">
    <property type="entry name" value="Ribosomal_mL54"/>
</dbReference>
<evidence type="ECO:0000256" key="6">
    <source>
        <dbReference type="ARBA" id="ARBA00033752"/>
    </source>
</evidence>
<dbReference type="AlphaFoldDB" id="A0A1Q3FHZ9"/>
<comment type="similarity">
    <text evidence="6">Belongs to the mitochondrion-specific ribosomal protein mL54 family.</text>
</comment>
<accession>A0A1Q3FHZ9</accession>
<evidence type="ECO:0000256" key="7">
    <source>
        <dbReference type="ARBA" id="ARBA00035179"/>
    </source>
</evidence>
<name>A0A1Q3FHZ9_CULTA</name>
<keyword evidence="5" id="KW-0687">Ribonucleoprotein</keyword>
<dbReference type="PANTHER" id="PTHR28595:SF1">
    <property type="entry name" value="LARGE RIBOSOMAL SUBUNIT PROTEIN ML54"/>
    <property type="match status" value="1"/>
</dbReference>
<keyword evidence="4" id="KW-0496">Mitochondrion</keyword>
<keyword evidence="3 8" id="KW-0689">Ribosomal protein</keyword>
<protein>
    <recommendedName>
        <fullName evidence="7">Large ribosomal subunit protein mL54</fullName>
    </recommendedName>
</protein>
<proteinExistence type="inferred from homology"/>
<evidence type="ECO:0000256" key="1">
    <source>
        <dbReference type="ARBA" id="ARBA00004173"/>
    </source>
</evidence>
<reference evidence="8" key="1">
    <citation type="submission" date="2017-01" db="EMBL/GenBank/DDBJ databases">
        <title>A deep insight into the sialotranscriptome of adult male and female Cluex tarsalis mosquitoes.</title>
        <authorList>
            <person name="Ribeiro J.M."/>
            <person name="Moreira F."/>
            <person name="Bernard K.A."/>
            <person name="Calvo E."/>
        </authorList>
    </citation>
    <scope>NUCLEOTIDE SEQUENCE</scope>
    <source>
        <strain evidence="8">Kern County</strain>
        <tissue evidence="8">Salivary glands</tissue>
    </source>
</reference>
<dbReference type="PANTHER" id="PTHR28595">
    <property type="entry name" value="39S RIBOSOMAL PROTEIN L54, MITOCHONDRIAL"/>
    <property type="match status" value="1"/>
</dbReference>
<dbReference type="GO" id="GO:0003735">
    <property type="term" value="F:structural constituent of ribosome"/>
    <property type="evidence" value="ECO:0007669"/>
    <property type="project" value="TreeGrafter"/>
</dbReference>
<keyword evidence="2" id="KW-0809">Transit peptide</keyword>
<dbReference type="EMBL" id="GFDL01007877">
    <property type="protein sequence ID" value="JAV27168.1"/>
    <property type="molecule type" value="Transcribed_RNA"/>
</dbReference>
<dbReference type="Pfam" id="PF08561">
    <property type="entry name" value="Ribosomal_L37"/>
    <property type="match status" value="1"/>
</dbReference>
<dbReference type="GO" id="GO:0005762">
    <property type="term" value="C:mitochondrial large ribosomal subunit"/>
    <property type="evidence" value="ECO:0007669"/>
    <property type="project" value="TreeGrafter"/>
</dbReference>
<evidence type="ECO:0000256" key="2">
    <source>
        <dbReference type="ARBA" id="ARBA00022946"/>
    </source>
</evidence>
<comment type="subcellular location">
    <subcellularLocation>
        <location evidence="1">Mitochondrion</location>
    </subcellularLocation>
</comment>
<evidence type="ECO:0000313" key="8">
    <source>
        <dbReference type="EMBL" id="JAV27168.1"/>
    </source>
</evidence>
<evidence type="ECO:0000256" key="3">
    <source>
        <dbReference type="ARBA" id="ARBA00022980"/>
    </source>
</evidence>
<evidence type="ECO:0000256" key="4">
    <source>
        <dbReference type="ARBA" id="ARBA00023128"/>
    </source>
</evidence>
<evidence type="ECO:0000256" key="5">
    <source>
        <dbReference type="ARBA" id="ARBA00023274"/>
    </source>
</evidence>
<sequence>MTTLFATNLSNLLRRCSLAQTTAIRNYATPKPGGALGSKKKKLGKLGPVVEKKEIPVETDVNKLVNYVCGSNVLKKGEDVKLKPDSEYPDWLWTMHVGRPLTLEEMDPDTKAYWRKLRRMALQRNNKLAKLKKF</sequence>
<organism evidence="8">
    <name type="scientific">Culex tarsalis</name>
    <name type="common">Encephalitis mosquito</name>
    <dbReference type="NCBI Taxonomy" id="7177"/>
    <lineage>
        <taxon>Eukaryota</taxon>
        <taxon>Metazoa</taxon>
        <taxon>Ecdysozoa</taxon>
        <taxon>Arthropoda</taxon>
        <taxon>Hexapoda</taxon>
        <taxon>Insecta</taxon>
        <taxon>Pterygota</taxon>
        <taxon>Neoptera</taxon>
        <taxon>Endopterygota</taxon>
        <taxon>Diptera</taxon>
        <taxon>Nematocera</taxon>
        <taxon>Culicoidea</taxon>
        <taxon>Culicidae</taxon>
        <taxon>Culicinae</taxon>
        <taxon>Culicini</taxon>
        <taxon>Culex</taxon>
        <taxon>Culex</taxon>
    </lineage>
</organism>